<feature type="domain" description="MYND-type" evidence="17">
    <location>
        <begin position="270"/>
        <end position="309"/>
    </location>
</feature>
<evidence type="ECO:0000256" key="7">
    <source>
        <dbReference type="ARBA" id="ARBA00022723"/>
    </source>
</evidence>
<keyword evidence="9" id="KW-0862">Zinc</keyword>
<evidence type="ECO:0000256" key="12">
    <source>
        <dbReference type="ARBA" id="ARBA00093423"/>
    </source>
</evidence>
<comment type="caution">
    <text evidence="18">The sequence shown here is derived from an EMBL/GenBank/DDBJ whole genome shotgun (WGS) entry which is preliminary data.</text>
</comment>
<evidence type="ECO:0000256" key="3">
    <source>
        <dbReference type="ARBA" id="ARBA00022490"/>
    </source>
</evidence>
<keyword evidence="6" id="KW-0949">S-adenosyl-L-methionine</keyword>
<evidence type="ECO:0000256" key="5">
    <source>
        <dbReference type="ARBA" id="ARBA00022679"/>
    </source>
</evidence>
<evidence type="ECO:0000259" key="16">
    <source>
        <dbReference type="PROSITE" id="PS50280"/>
    </source>
</evidence>
<comment type="function">
    <text evidence="12">Protein-lysine N-methyltransferase. Monomethylates PRMT5, modulating its transcriptional activity. May also act as a histone methyltransferase. Plays a critical role in cardiac development. Acts as a key epigenetic regulator of gene expression during cardiac development via its dual activities as a methyltransferase and negative regulator of HDAC1.</text>
</comment>
<evidence type="ECO:0000256" key="14">
    <source>
        <dbReference type="ARBA" id="ARBA00093680"/>
    </source>
</evidence>
<reference evidence="18 19" key="1">
    <citation type="submission" date="2024-08" db="EMBL/GenBank/DDBJ databases">
        <authorList>
            <person name="Will J Nash"/>
            <person name="Angela Man"/>
            <person name="Seanna McTaggart"/>
            <person name="Kendall Baker"/>
            <person name="Tom Barker"/>
            <person name="Leah Catchpole"/>
            <person name="Alex Durrant"/>
            <person name="Karim Gharbi"/>
            <person name="Naomi Irish"/>
            <person name="Gemy Kaithakottil"/>
            <person name="Debby Ku"/>
            <person name="Aaliyah Providence"/>
            <person name="Felix Shaw"/>
            <person name="David Swarbreck"/>
            <person name="Chris Watkins"/>
            <person name="Ann M. McCartney"/>
            <person name="Giulio Formenti"/>
            <person name="Alice Mouton"/>
            <person name="Noel Vella"/>
            <person name="Bjorn M von Reumont"/>
            <person name="Adriana Vella"/>
            <person name="Wilfried Haerty"/>
        </authorList>
    </citation>
    <scope>NUCLEOTIDE SEQUENCE [LARGE SCALE GENOMIC DNA]</scope>
</reference>
<gene>
    <name evidence="18" type="ORF">XYLVIOL_LOCUS425</name>
</gene>
<accession>A0ABP1N0B5</accession>
<dbReference type="CDD" id="cd10536">
    <property type="entry name" value="SET_SMYD4"/>
    <property type="match status" value="1"/>
</dbReference>
<dbReference type="Gene3D" id="1.10.220.160">
    <property type="match status" value="1"/>
</dbReference>
<dbReference type="EMBL" id="CAXAJV020001281">
    <property type="protein sequence ID" value="CAL7933344.1"/>
    <property type="molecule type" value="Genomic_DNA"/>
</dbReference>
<comment type="subcellular location">
    <subcellularLocation>
        <location evidence="2">Cytoplasm</location>
    </subcellularLocation>
    <subcellularLocation>
        <location evidence="1">Nucleus</location>
    </subcellularLocation>
</comment>
<keyword evidence="7" id="KW-0479">Metal-binding</keyword>
<evidence type="ECO:0000256" key="2">
    <source>
        <dbReference type="ARBA" id="ARBA00004496"/>
    </source>
</evidence>
<dbReference type="InterPro" id="IPR044421">
    <property type="entry name" value="SMYD4_SET"/>
</dbReference>
<protein>
    <recommendedName>
        <fullName evidence="13">Protein-lysine N-methyltransferase SMYD4</fullName>
    </recommendedName>
    <alternativeName>
        <fullName evidence="14">SET and MYND domain-containing protein 4</fullName>
    </alternativeName>
</protein>
<evidence type="ECO:0000256" key="4">
    <source>
        <dbReference type="ARBA" id="ARBA00022603"/>
    </source>
</evidence>
<dbReference type="Gene3D" id="2.170.270.10">
    <property type="entry name" value="SET domain"/>
    <property type="match status" value="1"/>
</dbReference>
<dbReference type="SUPFAM" id="SSF144232">
    <property type="entry name" value="HIT/MYND zinc finger-like"/>
    <property type="match status" value="1"/>
</dbReference>
<dbReference type="PROSITE" id="PS50280">
    <property type="entry name" value="SET"/>
    <property type="match status" value="1"/>
</dbReference>
<dbReference type="InterPro" id="IPR002893">
    <property type="entry name" value="Znf_MYND"/>
</dbReference>
<dbReference type="Proteomes" id="UP001642520">
    <property type="component" value="Unassembled WGS sequence"/>
</dbReference>
<dbReference type="InterPro" id="IPR052097">
    <property type="entry name" value="SET-MYND_domain_protein"/>
</dbReference>
<evidence type="ECO:0000256" key="1">
    <source>
        <dbReference type="ARBA" id="ARBA00004123"/>
    </source>
</evidence>
<keyword evidence="5" id="KW-0808">Transferase</keyword>
<dbReference type="PROSITE" id="PS50865">
    <property type="entry name" value="ZF_MYND_2"/>
    <property type="match status" value="1"/>
</dbReference>
<dbReference type="SUPFAM" id="SSF48452">
    <property type="entry name" value="TPR-like"/>
    <property type="match status" value="1"/>
</dbReference>
<evidence type="ECO:0000313" key="19">
    <source>
        <dbReference type="Proteomes" id="UP001642520"/>
    </source>
</evidence>
<evidence type="ECO:0000256" key="11">
    <source>
        <dbReference type="ARBA" id="ARBA00048985"/>
    </source>
</evidence>
<dbReference type="InterPro" id="IPR001214">
    <property type="entry name" value="SET_dom"/>
</dbReference>
<evidence type="ECO:0000256" key="9">
    <source>
        <dbReference type="ARBA" id="ARBA00022833"/>
    </source>
</evidence>
<sequence length="631" mass="72469">MEQVACALNLKLIAANTHKDLINKYKALYTDEERVVFTLNVMLEYNIIPQCCKNEKSAKESEKLREQGNKVFVSKPLETGTCLKALKLYTESIAYAPYPSEQLALAYANRSAVLMKVHKYELCIDDIDRALTLTYPDNLRGKLYVRKVECLNALKHPNVKDAVKEAQCWLEKLSLDDANRKKLNDILNSAKMIASSNKVQKQNVAKQPLLPQIKTCNNEVPCASDAVAIRYNKEYGRHVMATRKINPGEILVVEKPYSLMLISDNIRTHCSNCLEQSWANIPCNYCTYAMYCSEECKAMEWTKYHDAECAVFPSMLKMNFGKIDLLSLRLAIQAVREATSIEELRKELKEVDSWDDPRTKGFCKNGIFASDKYRSLLGLVTNTEKRSVQDLFRRSLDASFILYFLATCTNMFGSPLQKDLSMLIKNVDVTFVGGLILRHQQMIPSNVHSFSEERDLGVVERGTAVMPFLSLINHSCSPNVSRHSRSKHIVMYAIYPIEKGEQIFDNYGQHYAITPRNERQKRLLKQYYFECNCLPCQEDWPLYYNLKSFTSLVKKKEDEIKIIHALQKMNKYVDIATEGNILDENIVDGLLKMIEVLYDLVPMPCEEMNDVVETLRRVYDLSGNRVEKLEL</sequence>
<dbReference type="Gene3D" id="1.25.40.10">
    <property type="entry name" value="Tetratricopeptide repeat domain"/>
    <property type="match status" value="1"/>
</dbReference>
<feature type="domain" description="SET" evidence="16">
    <location>
        <begin position="211"/>
        <end position="508"/>
    </location>
</feature>
<evidence type="ECO:0000256" key="10">
    <source>
        <dbReference type="ARBA" id="ARBA00023242"/>
    </source>
</evidence>
<dbReference type="Pfam" id="PF01753">
    <property type="entry name" value="zf-MYND"/>
    <property type="match status" value="1"/>
</dbReference>
<evidence type="ECO:0000256" key="8">
    <source>
        <dbReference type="ARBA" id="ARBA00022771"/>
    </source>
</evidence>
<organism evidence="18 19">
    <name type="scientific">Xylocopa violacea</name>
    <name type="common">Violet carpenter bee</name>
    <name type="synonym">Apis violacea</name>
    <dbReference type="NCBI Taxonomy" id="135666"/>
    <lineage>
        <taxon>Eukaryota</taxon>
        <taxon>Metazoa</taxon>
        <taxon>Ecdysozoa</taxon>
        <taxon>Arthropoda</taxon>
        <taxon>Hexapoda</taxon>
        <taxon>Insecta</taxon>
        <taxon>Pterygota</taxon>
        <taxon>Neoptera</taxon>
        <taxon>Endopterygota</taxon>
        <taxon>Hymenoptera</taxon>
        <taxon>Apocrita</taxon>
        <taxon>Aculeata</taxon>
        <taxon>Apoidea</taxon>
        <taxon>Anthophila</taxon>
        <taxon>Apidae</taxon>
        <taxon>Xylocopa</taxon>
        <taxon>Xylocopa</taxon>
    </lineage>
</organism>
<name>A0ABP1N0B5_XYLVO</name>
<keyword evidence="3" id="KW-0963">Cytoplasm</keyword>
<dbReference type="PANTHER" id="PTHR46165:SF2">
    <property type="entry name" value="SET AND MYND DOMAIN-CONTAINING PROTEIN 4"/>
    <property type="match status" value="1"/>
</dbReference>
<dbReference type="Gene3D" id="6.10.140.2220">
    <property type="match status" value="1"/>
</dbReference>
<evidence type="ECO:0000256" key="15">
    <source>
        <dbReference type="PROSITE-ProRule" id="PRU00134"/>
    </source>
</evidence>
<dbReference type="InterPro" id="IPR011990">
    <property type="entry name" value="TPR-like_helical_dom_sf"/>
</dbReference>
<dbReference type="Pfam" id="PF00856">
    <property type="entry name" value="SET"/>
    <property type="match status" value="1"/>
</dbReference>
<evidence type="ECO:0000259" key="17">
    <source>
        <dbReference type="PROSITE" id="PS50865"/>
    </source>
</evidence>
<keyword evidence="4" id="KW-0489">Methyltransferase</keyword>
<keyword evidence="8 15" id="KW-0863">Zinc-finger</keyword>
<evidence type="ECO:0000256" key="13">
    <source>
        <dbReference type="ARBA" id="ARBA00093635"/>
    </source>
</evidence>
<keyword evidence="19" id="KW-1185">Reference proteome</keyword>
<dbReference type="InterPro" id="IPR046341">
    <property type="entry name" value="SET_dom_sf"/>
</dbReference>
<evidence type="ECO:0000256" key="6">
    <source>
        <dbReference type="ARBA" id="ARBA00022691"/>
    </source>
</evidence>
<dbReference type="SUPFAM" id="SSF82199">
    <property type="entry name" value="SET domain"/>
    <property type="match status" value="1"/>
</dbReference>
<comment type="catalytic activity">
    <reaction evidence="11">
        <text>L-lysyl-[protein] + S-adenosyl-L-methionine = N(6)-methyl-L-lysyl-[protein] + S-adenosyl-L-homocysteine + H(+)</text>
        <dbReference type="Rhea" id="RHEA:51736"/>
        <dbReference type="Rhea" id="RHEA-COMP:9752"/>
        <dbReference type="Rhea" id="RHEA-COMP:13053"/>
        <dbReference type="ChEBI" id="CHEBI:15378"/>
        <dbReference type="ChEBI" id="CHEBI:29969"/>
        <dbReference type="ChEBI" id="CHEBI:57856"/>
        <dbReference type="ChEBI" id="CHEBI:59789"/>
        <dbReference type="ChEBI" id="CHEBI:61929"/>
    </reaction>
</comment>
<proteinExistence type="predicted"/>
<dbReference type="PANTHER" id="PTHR46165">
    <property type="entry name" value="SET AND MYND DOMAIN-CONTAINING PROTEIN 4"/>
    <property type="match status" value="1"/>
</dbReference>
<keyword evidence="10" id="KW-0539">Nucleus</keyword>
<evidence type="ECO:0000313" key="18">
    <source>
        <dbReference type="EMBL" id="CAL7933344.1"/>
    </source>
</evidence>